<dbReference type="AlphaFoldDB" id="F8D5W5"/>
<dbReference type="RefSeq" id="WP_013880581.1">
    <property type="nucleotide sequence ID" value="NC_015666.1"/>
</dbReference>
<feature type="transmembrane region" description="Helical" evidence="1">
    <location>
        <begin position="173"/>
        <end position="195"/>
    </location>
</feature>
<feature type="transmembrane region" description="Helical" evidence="1">
    <location>
        <begin position="38"/>
        <end position="56"/>
    </location>
</feature>
<protein>
    <submittedName>
        <fullName evidence="2">Uncharacterized protein</fullName>
    </submittedName>
</protein>
<name>F8D5W5_HALXS</name>
<feature type="transmembrane region" description="Helical" evidence="1">
    <location>
        <begin position="98"/>
        <end position="120"/>
    </location>
</feature>
<keyword evidence="1" id="KW-0472">Membrane</keyword>
<feature type="transmembrane region" description="Helical" evidence="1">
    <location>
        <begin position="140"/>
        <end position="161"/>
    </location>
</feature>
<evidence type="ECO:0000313" key="2">
    <source>
        <dbReference type="EMBL" id="AEH37691.1"/>
    </source>
</evidence>
<keyword evidence="3" id="KW-1185">Reference proteome</keyword>
<feature type="transmembrane region" description="Helical" evidence="1">
    <location>
        <begin position="271"/>
        <end position="301"/>
    </location>
</feature>
<accession>F8D5W5</accession>
<feature type="transmembrane region" description="Helical" evidence="1">
    <location>
        <begin position="12"/>
        <end position="32"/>
    </location>
</feature>
<dbReference type="HOGENOM" id="CLU_032880_0_0_2"/>
<keyword evidence="1" id="KW-0812">Transmembrane</keyword>
<feature type="transmembrane region" description="Helical" evidence="1">
    <location>
        <begin position="201"/>
        <end position="218"/>
    </location>
</feature>
<dbReference type="eggNOG" id="arCOG03920">
    <property type="taxonomic scope" value="Archaea"/>
</dbReference>
<dbReference type="OrthoDB" id="169315at2157"/>
<feature type="transmembrane region" description="Helical" evidence="1">
    <location>
        <begin position="307"/>
        <end position="324"/>
    </location>
</feature>
<proteinExistence type="predicted"/>
<reference evidence="2 3" key="1">
    <citation type="journal article" date="2012" name="Stand. Genomic Sci.">
        <title>Complete genome sequence of Halopiger xanaduensis type strain (SH-6(T)).</title>
        <authorList>
            <person name="Anderson I."/>
            <person name="Tindall B.J."/>
            <person name="Rohde M."/>
            <person name="Lucas S."/>
            <person name="Han J."/>
            <person name="Lapidus A."/>
            <person name="Cheng J.F."/>
            <person name="Goodwin L."/>
            <person name="Pitluck S."/>
            <person name="Peters L."/>
            <person name="Pati A."/>
            <person name="Mikhailova N."/>
            <person name="Pagani I."/>
            <person name="Teshima H."/>
            <person name="Han C."/>
            <person name="Tapia R."/>
            <person name="Land M."/>
            <person name="Woyke T."/>
            <person name="Klenk H.P."/>
            <person name="Kyrpides N."/>
            <person name="Ivanova N."/>
        </authorList>
    </citation>
    <scope>NUCLEOTIDE SEQUENCE [LARGE SCALE GENOMIC DNA]</scope>
    <source>
        <strain evidence="3">DSM 18323 / JCM 14033 / SH-6</strain>
    </source>
</reference>
<dbReference type="Pfam" id="PF20108">
    <property type="entry name" value="DUF6498"/>
    <property type="match status" value="1"/>
</dbReference>
<dbReference type="Proteomes" id="UP000006794">
    <property type="component" value="Chromosome"/>
</dbReference>
<keyword evidence="1" id="KW-1133">Transmembrane helix</keyword>
<gene>
    <name evidence="2" type="ordered locus">Halxa_3077</name>
</gene>
<dbReference type="GeneID" id="10798028"/>
<dbReference type="InterPro" id="IPR045466">
    <property type="entry name" value="DUF6498"/>
</dbReference>
<organism evidence="2 3">
    <name type="scientific">Halopiger xanaduensis (strain DSM 18323 / JCM 14033 / SH-6)</name>
    <dbReference type="NCBI Taxonomy" id="797210"/>
    <lineage>
        <taxon>Archaea</taxon>
        <taxon>Methanobacteriati</taxon>
        <taxon>Methanobacteriota</taxon>
        <taxon>Stenosarchaea group</taxon>
        <taxon>Halobacteria</taxon>
        <taxon>Halobacteriales</taxon>
        <taxon>Natrialbaceae</taxon>
        <taxon>Halopiger</taxon>
    </lineage>
</organism>
<dbReference type="KEGG" id="hxa:Halxa_3077"/>
<evidence type="ECO:0000313" key="3">
    <source>
        <dbReference type="Proteomes" id="UP000006794"/>
    </source>
</evidence>
<sequence length="427" mass="46066">MEGPGNPQRRRRIELAGAVWANVLPLIGVLVWEWDLAALILLYWLEVGVGLWWAAIEAGIAERPSDYSPAMLIFGTARYRRGGVSIPRTSLTWYVHNLPIVALTAIFFGCAWALVGVIGLESVLAAQGTGRSVGGTLGSVLGFAGCLFVGRGWETLSVYVGERRYRDANAQQVVQEALWPLWILGLIVMAVLPVVQEAATGSPLLVALIGGKFLFDLLRSTYGSIRAFDADNGGWLGAADIGDDSDWEPRPLESSPTSDASTRIRPHRIGVVLEGISAGFSSVLGALFALLAAFVIAVLLLGGDRSVLWWLPVPLALVAGLGVLDRALRYWAITYRIDDRGNLLASGRLSGRTHRVVDGDGVSTVDVVVTRTDRRLETTTVRIDPVDAERTVRIPCLADRDARAVLECLGDADRHEPEADALARASN</sequence>
<dbReference type="EMBL" id="CP002839">
    <property type="protein sequence ID" value="AEH37691.1"/>
    <property type="molecule type" value="Genomic_DNA"/>
</dbReference>
<evidence type="ECO:0000256" key="1">
    <source>
        <dbReference type="SAM" id="Phobius"/>
    </source>
</evidence>